<name>S8E0C1_9LAMI</name>
<evidence type="ECO:0000256" key="3">
    <source>
        <dbReference type="ARBA" id="ARBA00048707"/>
    </source>
</evidence>
<dbReference type="InterPro" id="IPR023476">
    <property type="entry name" value="Pep_tRNA_hydro_II_dom_sf"/>
</dbReference>
<keyword evidence="2" id="KW-0378">Hydrolase</keyword>
<dbReference type="PANTHER" id="PTHR46194">
    <property type="entry name" value="PEPTIDYL-TRNA HYDROLASE PTRHD1-RELATED"/>
    <property type="match status" value="1"/>
</dbReference>
<dbReference type="InterPro" id="IPR002833">
    <property type="entry name" value="PTH2"/>
</dbReference>
<dbReference type="Pfam" id="PF01981">
    <property type="entry name" value="PTH2"/>
    <property type="match status" value="1"/>
</dbReference>
<dbReference type="Proteomes" id="UP000015453">
    <property type="component" value="Unassembled WGS sequence"/>
</dbReference>
<organism evidence="4 5">
    <name type="scientific">Genlisea aurea</name>
    <dbReference type="NCBI Taxonomy" id="192259"/>
    <lineage>
        <taxon>Eukaryota</taxon>
        <taxon>Viridiplantae</taxon>
        <taxon>Streptophyta</taxon>
        <taxon>Embryophyta</taxon>
        <taxon>Tracheophyta</taxon>
        <taxon>Spermatophyta</taxon>
        <taxon>Magnoliopsida</taxon>
        <taxon>eudicotyledons</taxon>
        <taxon>Gunneridae</taxon>
        <taxon>Pentapetalae</taxon>
        <taxon>asterids</taxon>
        <taxon>lamiids</taxon>
        <taxon>Lamiales</taxon>
        <taxon>Lentibulariaceae</taxon>
        <taxon>Genlisea</taxon>
    </lineage>
</organism>
<sequence>GSGAISAGDAVVQYLVLRRDLIESSSSSSVGRVFAQGCNAAVAAIWENKDDPFTSLYCSPPNLDSMRKVTLEVKGEVQMVNLSAKLKEAGIAHKLWIDLPEKLPTCLSTKPYPKSVVSSFFKKLKLCRAAASSHEQKASWTRSQTLMDAPKWIRWCSMWQFEET</sequence>
<keyword evidence="5" id="KW-1185">Reference proteome</keyword>
<gene>
    <name evidence="4" type="ORF">M569_09007</name>
</gene>
<dbReference type="SUPFAM" id="SSF102462">
    <property type="entry name" value="Peptidyl-tRNA hydrolase II"/>
    <property type="match status" value="1"/>
</dbReference>
<dbReference type="EMBL" id="AUSU01004049">
    <property type="protein sequence ID" value="EPS65772.1"/>
    <property type="molecule type" value="Genomic_DNA"/>
</dbReference>
<feature type="non-terminal residue" evidence="4">
    <location>
        <position position="1"/>
    </location>
</feature>
<comment type="catalytic activity">
    <reaction evidence="3">
        <text>an N-acyl-L-alpha-aminoacyl-tRNA + H2O = an N-acyl-L-amino acid + a tRNA + H(+)</text>
        <dbReference type="Rhea" id="RHEA:54448"/>
        <dbReference type="Rhea" id="RHEA-COMP:10123"/>
        <dbReference type="Rhea" id="RHEA-COMP:13883"/>
        <dbReference type="ChEBI" id="CHEBI:15377"/>
        <dbReference type="ChEBI" id="CHEBI:15378"/>
        <dbReference type="ChEBI" id="CHEBI:59874"/>
        <dbReference type="ChEBI" id="CHEBI:78442"/>
        <dbReference type="ChEBI" id="CHEBI:138191"/>
        <dbReference type="EC" id="3.1.1.29"/>
    </reaction>
</comment>
<protein>
    <recommendedName>
        <fullName evidence="1">peptidyl-tRNA hydrolase</fullName>
        <ecNumber evidence="1">3.1.1.29</ecNumber>
    </recommendedName>
</protein>
<comment type="caution">
    <text evidence="4">The sequence shown here is derived from an EMBL/GenBank/DDBJ whole genome shotgun (WGS) entry which is preliminary data.</text>
</comment>
<dbReference type="AlphaFoldDB" id="S8E0C1"/>
<evidence type="ECO:0000256" key="1">
    <source>
        <dbReference type="ARBA" id="ARBA00013260"/>
    </source>
</evidence>
<dbReference type="InterPro" id="IPR042237">
    <property type="entry name" value="PTRHD1"/>
</dbReference>
<dbReference type="CDD" id="cd02429">
    <property type="entry name" value="PTH2_like"/>
    <property type="match status" value="1"/>
</dbReference>
<proteinExistence type="predicted"/>
<evidence type="ECO:0000313" key="5">
    <source>
        <dbReference type="Proteomes" id="UP000015453"/>
    </source>
</evidence>
<dbReference type="EC" id="3.1.1.29" evidence="1"/>
<evidence type="ECO:0000256" key="2">
    <source>
        <dbReference type="ARBA" id="ARBA00022801"/>
    </source>
</evidence>
<dbReference type="PANTHER" id="PTHR46194:SF1">
    <property type="entry name" value="PEPTIDYL-TRNA HYDROLASE PTRHD1-RELATED"/>
    <property type="match status" value="1"/>
</dbReference>
<dbReference type="Gene3D" id="3.40.1490.10">
    <property type="entry name" value="Bit1"/>
    <property type="match status" value="1"/>
</dbReference>
<reference evidence="4 5" key="1">
    <citation type="journal article" date="2013" name="BMC Genomics">
        <title>The miniature genome of a carnivorous plant Genlisea aurea contains a low number of genes and short non-coding sequences.</title>
        <authorList>
            <person name="Leushkin E.V."/>
            <person name="Sutormin R.A."/>
            <person name="Nabieva E.R."/>
            <person name="Penin A.A."/>
            <person name="Kondrashov A.S."/>
            <person name="Logacheva M.D."/>
        </authorList>
    </citation>
    <scope>NUCLEOTIDE SEQUENCE [LARGE SCALE GENOMIC DNA]</scope>
</reference>
<accession>S8E0C1</accession>
<dbReference type="OrthoDB" id="201213at2759"/>
<dbReference type="GO" id="GO:0004045">
    <property type="term" value="F:peptidyl-tRNA hydrolase activity"/>
    <property type="evidence" value="ECO:0007669"/>
    <property type="project" value="UniProtKB-EC"/>
</dbReference>
<evidence type="ECO:0000313" key="4">
    <source>
        <dbReference type="EMBL" id="EPS65772.1"/>
    </source>
</evidence>